<reference evidence="5" key="1">
    <citation type="submission" date="2019-09" db="EMBL/GenBank/DDBJ databases">
        <title>Characterisation of the sponge microbiome using genome-centric metagenomics.</title>
        <authorList>
            <person name="Engelberts J.P."/>
            <person name="Robbins S.J."/>
            <person name="De Goeij J.M."/>
            <person name="Aranda M."/>
            <person name="Bell S.C."/>
            <person name="Webster N.S."/>
        </authorList>
    </citation>
    <scope>NUCLEOTIDE SEQUENCE</scope>
    <source>
        <strain evidence="5">SB0664_bin_27</strain>
    </source>
</reference>
<keyword evidence="2" id="KW-0378">Hydrolase</keyword>
<dbReference type="Gene3D" id="2.40.10.120">
    <property type="match status" value="1"/>
</dbReference>
<feature type="domain" description="SH3b" evidence="4">
    <location>
        <begin position="107"/>
        <end position="172"/>
    </location>
</feature>
<dbReference type="PANTHER" id="PTHR43343:SF3">
    <property type="entry name" value="PROTEASE DO-LIKE 8, CHLOROPLASTIC"/>
    <property type="match status" value="1"/>
</dbReference>
<dbReference type="InterPro" id="IPR003646">
    <property type="entry name" value="SH3-like_bac-type"/>
</dbReference>
<dbReference type="InterPro" id="IPR001940">
    <property type="entry name" value="Peptidase_S1C"/>
</dbReference>
<protein>
    <submittedName>
        <fullName evidence="5">SH3 domain-containing protein</fullName>
    </submittedName>
</protein>
<evidence type="ECO:0000256" key="3">
    <source>
        <dbReference type="SAM" id="Phobius"/>
    </source>
</evidence>
<keyword evidence="3" id="KW-0472">Membrane</keyword>
<evidence type="ECO:0000256" key="2">
    <source>
        <dbReference type="ARBA" id="ARBA00022801"/>
    </source>
</evidence>
<dbReference type="Pfam" id="PF13365">
    <property type="entry name" value="Trypsin_2"/>
    <property type="match status" value="1"/>
</dbReference>
<sequence length="529" mass="57674">MAETLYKRCPGCDQFTPETEALCSHCGLSLDSPAPKGTAKRWGIQSAIIGVLLLLLALSLFIEGRPRFISTLATSKANPTWTPTPSGETAIREVLSDVASKPTQTPIPEPIVLVERNMNVRGGPGTYYPIVGSAKPGDQFPIIGRNETSDWWRIWYYGTLAWIYAPLVTTANTEDTTIAVFIPPKLTSAQIFQKVSPAIAYVQTGEASGSGVLFEGGYVITNRHVVYPFDTARVVFPNGAEFDGVPIRGWDLDADLAVLGPIDIATEPLPLIDGETTPIGADMYLIGYPAEFESFPQPTIVKGILSRLRQDDSGRITFFQTDASIAGGQSGGALVSDTGAVIGISGSSIADGKFALVASSADLLPRIRQLIAGGGDPVQGDRRRRAAVNYDGGIDLLGFALEQGEERLSTQETISMRRDQPLWVGMRWRTGSDQQVDFAVSLRIYDESGNEVFQQDEVLTDSESRATSRWQEQEPVDTWFELGIPANLSPGVFELRLIVYNIETLTPTVEIEVWEPEVLLARMRWDDGP</sequence>
<feature type="transmembrane region" description="Helical" evidence="3">
    <location>
        <begin position="42"/>
        <end position="62"/>
    </location>
</feature>
<dbReference type="SUPFAM" id="SSF50494">
    <property type="entry name" value="Trypsin-like serine proteases"/>
    <property type="match status" value="1"/>
</dbReference>
<dbReference type="InterPro" id="IPR009003">
    <property type="entry name" value="Peptidase_S1_PA"/>
</dbReference>
<gene>
    <name evidence="5" type="ORF">F4Y42_00130</name>
</gene>
<dbReference type="EMBL" id="VXRG01000002">
    <property type="protein sequence ID" value="MXY91839.1"/>
    <property type="molecule type" value="Genomic_DNA"/>
</dbReference>
<accession>A0A6B0YPE8</accession>
<keyword evidence="3" id="KW-1133">Transmembrane helix</keyword>
<evidence type="ECO:0000313" key="5">
    <source>
        <dbReference type="EMBL" id="MXY91839.1"/>
    </source>
</evidence>
<keyword evidence="3" id="KW-0812">Transmembrane</keyword>
<proteinExistence type="predicted"/>
<dbReference type="GO" id="GO:0004252">
    <property type="term" value="F:serine-type endopeptidase activity"/>
    <property type="evidence" value="ECO:0007669"/>
    <property type="project" value="InterPro"/>
</dbReference>
<dbReference type="Pfam" id="PF08239">
    <property type="entry name" value="SH3_3"/>
    <property type="match status" value="1"/>
</dbReference>
<dbReference type="InterPro" id="IPR051201">
    <property type="entry name" value="Chloro_Bact_Ser_Proteases"/>
</dbReference>
<dbReference type="AlphaFoldDB" id="A0A6B0YPE8"/>
<dbReference type="PRINTS" id="PR00834">
    <property type="entry name" value="PROTEASES2C"/>
</dbReference>
<dbReference type="Gene3D" id="2.30.30.40">
    <property type="entry name" value="SH3 Domains"/>
    <property type="match status" value="1"/>
</dbReference>
<dbReference type="PROSITE" id="PS51781">
    <property type="entry name" value="SH3B"/>
    <property type="match status" value="1"/>
</dbReference>
<evidence type="ECO:0000259" key="4">
    <source>
        <dbReference type="PROSITE" id="PS51781"/>
    </source>
</evidence>
<name>A0A6B0YPE8_9CHLR</name>
<organism evidence="5">
    <name type="scientific">Caldilineaceae bacterium SB0664_bin_27</name>
    <dbReference type="NCBI Taxonomy" id="2605260"/>
    <lineage>
        <taxon>Bacteria</taxon>
        <taxon>Bacillati</taxon>
        <taxon>Chloroflexota</taxon>
        <taxon>Caldilineae</taxon>
        <taxon>Caldilineales</taxon>
        <taxon>Caldilineaceae</taxon>
    </lineage>
</organism>
<dbReference type="GO" id="GO:0006508">
    <property type="term" value="P:proteolysis"/>
    <property type="evidence" value="ECO:0007669"/>
    <property type="project" value="UniProtKB-KW"/>
</dbReference>
<comment type="caution">
    <text evidence="5">The sequence shown here is derived from an EMBL/GenBank/DDBJ whole genome shotgun (WGS) entry which is preliminary data.</text>
</comment>
<keyword evidence="1" id="KW-0645">Protease</keyword>
<dbReference type="SMART" id="SM00287">
    <property type="entry name" value="SH3b"/>
    <property type="match status" value="1"/>
</dbReference>
<evidence type="ECO:0000256" key="1">
    <source>
        <dbReference type="ARBA" id="ARBA00022670"/>
    </source>
</evidence>
<dbReference type="PANTHER" id="PTHR43343">
    <property type="entry name" value="PEPTIDASE S12"/>
    <property type="match status" value="1"/>
</dbReference>